<sequence length="116" mass="13581">MVGIALIRALNTLRRYPDERRGVSPRVLVTNDGRLKDEETSETIDTLIRARFQIDRIRSFVARRGQFDALRISRHKTLFILYPPMYDKRQLQLKCRRSKSIQPITRRDGGVVEAAR</sequence>
<accession>A0A4C1YH54</accession>
<dbReference type="EMBL" id="BGZK01001206">
    <property type="protein sequence ID" value="GBP74380.1"/>
    <property type="molecule type" value="Genomic_DNA"/>
</dbReference>
<evidence type="ECO:0000313" key="2">
    <source>
        <dbReference type="Proteomes" id="UP000299102"/>
    </source>
</evidence>
<reference evidence="1 2" key="1">
    <citation type="journal article" date="2019" name="Commun. Biol.">
        <title>The bagworm genome reveals a unique fibroin gene that provides high tensile strength.</title>
        <authorList>
            <person name="Kono N."/>
            <person name="Nakamura H."/>
            <person name="Ohtoshi R."/>
            <person name="Tomita M."/>
            <person name="Numata K."/>
            <person name="Arakawa K."/>
        </authorList>
    </citation>
    <scope>NUCLEOTIDE SEQUENCE [LARGE SCALE GENOMIC DNA]</scope>
</reference>
<gene>
    <name evidence="1" type="ORF">EVAR_80134_1</name>
</gene>
<protein>
    <submittedName>
        <fullName evidence="1">Uncharacterized protein</fullName>
    </submittedName>
</protein>
<dbReference type="Proteomes" id="UP000299102">
    <property type="component" value="Unassembled WGS sequence"/>
</dbReference>
<dbReference type="AlphaFoldDB" id="A0A4C1YH54"/>
<proteinExistence type="predicted"/>
<keyword evidence="2" id="KW-1185">Reference proteome</keyword>
<comment type="caution">
    <text evidence="1">The sequence shown here is derived from an EMBL/GenBank/DDBJ whole genome shotgun (WGS) entry which is preliminary data.</text>
</comment>
<name>A0A4C1YH54_EUMVA</name>
<organism evidence="1 2">
    <name type="scientific">Eumeta variegata</name>
    <name type="common">Bagworm moth</name>
    <name type="synonym">Eumeta japonica</name>
    <dbReference type="NCBI Taxonomy" id="151549"/>
    <lineage>
        <taxon>Eukaryota</taxon>
        <taxon>Metazoa</taxon>
        <taxon>Ecdysozoa</taxon>
        <taxon>Arthropoda</taxon>
        <taxon>Hexapoda</taxon>
        <taxon>Insecta</taxon>
        <taxon>Pterygota</taxon>
        <taxon>Neoptera</taxon>
        <taxon>Endopterygota</taxon>
        <taxon>Lepidoptera</taxon>
        <taxon>Glossata</taxon>
        <taxon>Ditrysia</taxon>
        <taxon>Tineoidea</taxon>
        <taxon>Psychidae</taxon>
        <taxon>Oiketicinae</taxon>
        <taxon>Eumeta</taxon>
    </lineage>
</organism>
<evidence type="ECO:0000313" key="1">
    <source>
        <dbReference type="EMBL" id="GBP74380.1"/>
    </source>
</evidence>